<feature type="region of interest" description="Disordered" evidence="2">
    <location>
        <begin position="361"/>
        <end position="382"/>
    </location>
</feature>
<protein>
    <recommendedName>
        <fullName evidence="6">Pentacotripeptide-repeat region of PRORP domain-containing protein</fullName>
    </recommendedName>
</protein>
<evidence type="ECO:0000313" key="4">
    <source>
        <dbReference type="EMBL" id="RKP33236.1"/>
    </source>
</evidence>
<dbReference type="AlphaFoldDB" id="A0A4P9ZJ32"/>
<keyword evidence="3" id="KW-1133">Transmembrane helix</keyword>
<evidence type="ECO:0000256" key="3">
    <source>
        <dbReference type="SAM" id="Phobius"/>
    </source>
</evidence>
<gene>
    <name evidence="4" type="ORF">BJ085DRAFT_36145</name>
</gene>
<keyword evidence="3" id="KW-0472">Membrane</keyword>
<proteinExistence type="predicted"/>
<dbReference type="PANTHER" id="PTHR47447:SF24">
    <property type="entry name" value="PENTATRICOPEPTIDE REPEAT-CONTAINING PROTEIN"/>
    <property type="match status" value="1"/>
</dbReference>
<dbReference type="PANTHER" id="PTHR47447">
    <property type="entry name" value="OS03G0856100 PROTEIN"/>
    <property type="match status" value="1"/>
</dbReference>
<name>A0A4P9ZJ32_9FUNG</name>
<feature type="compositionally biased region" description="Low complexity" evidence="2">
    <location>
        <begin position="373"/>
        <end position="382"/>
    </location>
</feature>
<dbReference type="EMBL" id="ML004158">
    <property type="protein sequence ID" value="RKP33236.1"/>
    <property type="molecule type" value="Genomic_DNA"/>
</dbReference>
<accession>A0A4P9ZJ32</accession>
<dbReference type="Proteomes" id="UP000268162">
    <property type="component" value="Unassembled WGS sequence"/>
</dbReference>
<evidence type="ECO:0000313" key="5">
    <source>
        <dbReference type="Proteomes" id="UP000268162"/>
    </source>
</evidence>
<dbReference type="Gene3D" id="1.25.40.10">
    <property type="entry name" value="Tetratricopeptide repeat domain"/>
    <property type="match status" value="1"/>
</dbReference>
<evidence type="ECO:0000256" key="1">
    <source>
        <dbReference type="ARBA" id="ARBA00022737"/>
    </source>
</evidence>
<dbReference type="STRING" id="215637.A0A4P9ZJ32"/>
<keyword evidence="5" id="KW-1185">Reference proteome</keyword>
<dbReference type="InterPro" id="IPR011990">
    <property type="entry name" value="TPR-like_helical_dom_sf"/>
</dbReference>
<keyword evidence="1" id="KW-0677">Repeat</keyword>
<organism evidence="4 5">
    <name type="scientific">Dimargaris cristalligena</name>
    <dbReference type="NCBI Taxonomy" id="215637"/>
    <lineage>
        <taxon>Eukaryota</taxon>
        <taxon>Fungi</taxon>
        <taxon>Fungi incertae sedis</taxon>
        <taxon>Zoopagomycota</taxon>
        <taxon>Kickxellomycotina</taxon>
        <taxon>Dimargaritomycetes</taxon>
        <taxon>Dimargaritales</taxon>
        <taxon>Dimargaritaceae</taxon>
        <taxon>Dimargaris</taxon>
    </lineage>
</organism>
<reference evidence="5" key="1">
    <citation type="journal article" date="2018" name="Nat. Microbiol.">
        <title>Leveraging single-cell genomics to expand the fungal tree of life.</title>
        <authorList>
            <person name="Ahrendt S.R."/>
            <person name="Quandt C.A."/>
            <person name="Ciobanu D."/>
            <person name="Clum A."/>
            <person name="Salamov A."/>
            <person name="Andreopoulos B."/>
            <person name="Cheng J.F."/>
            <person name="Woyke T."/>
            <person name="Pelin A."/>
            <person name="Henrissat B."/>
            <person name="Reynolds N.K."/>
            <person name="Benny G.L."/>
            <person name="Smith M.E."/>
            <person name="James T.Y."/>
            <person name="Grigoriev I.V."/>
        </authorList>
    </citation>
    <scope>NUCLEOTIDE SEQUENCE [LARGE SCALE GENOMIC DNA]</scope>
    <source>
        <strain evidence="5">RSA 468</strain>
    </source>
</reference>
<feature type="transmembrane region" description="Helical" evidence="3">
    <location>
        <begin position="419"/>
        <end position="438"/>
    </location>
</feature>
<evidence type="ECO:0008006" key="6">
    <source>
        <dbReference type="Google" id="ProtNLM"/>
    </source>
</evidence>
<keyword evidence="3" id="KW-0812">Transmembrane</keyword>
<sequence>MRSTGCYCRSRRSNPKLLSWIQPRPPTRVAPMYQIARFMTTLPPHRSCPCEHRLSLELLPQARLFPFRTVPAIPLLSHPRFGQPSPRSSLANYPTILPHRVRGTSVYLTRHVAYYHTSSDDPPGRYSDVASFFDALIKDLPKAHISDPAKIAEVWDDFLSFSAIHWQAYQNFIDPEIQQAHFGALICSQKRAAPAEARTHIMRILYLMRDLGVPLTKSHYSALLYTICRMGLMADALALFRELRVDASDNELLGFYHILLYGFGLNRNFNGLMDTYFQVLRDGLTPQALTYHIMIRSFQSEQDTFRTIRIFNSMMNLGIPANLLMARNMVFFLVAQQKYQEALIVFDYFAQYETASAAATTAVPEPIPPPAPSSAESDTSSELGPRRDIYLLTALLYCTLKTRDIERAHPGPVQSNQRILFLKFDTFFISIFISIAIVKVITAPASTSTTAVQTRVPII</sequence>
<evidence type="ECO:0000256" key="2">
    <source>
        <dbReference type="SAM" id="MobiDB-lite"/>
    </source>
</evidence>